<name>A0A5B8NKP0_9CHRO</name>
<dbReference type="RefSeq" id="WP_146294290.1">
    <property type="nucleotide sequence ID" value="NZ_CP042326.1"/>
</dbReference>
<reference evidence="1" key="1">
    <citation type="submission" date="2019-08" db="EMBL/GenBank/DDBJ databases">
        <title>Carotenoids and Carotenoid Binding Proteins in the Halophilic Cyanobacterium Euhalothece sp. ZM00.</title>
        <authorList>
            <person name="Cho S.M."/>
            <person name="Song J.Y."/>
            <person name="Park Y.-I."/>
        </authorList>
    </citation>
    <scope>NUCLEOTIDE SEQUENCE [LARGE SCALE GENOMIC DNA]</scope>
    <source>
        <strain evidence="1">Z-M001</strain>
    </source>
</reference>
<keyword evidence="2" id="KW-1185">Reference proteome</keyword>
<dbReference type="Proteomes" id="UP000318453">
    <property type="component" value="Chromosome"/>
</dbReference>
<accession>A0A5B8NKP0</accession>
<gene>
    <name evidence="1" type="ORF">FRE64_01200</name>
</gene>
<protein>
    <submittedName>
        <fullName evidence="1">Uncharacterized protein</fullName>
    </submittedName>
</protein>
<evidence type="ECO:0000313" key="1">
    <source>
        <dbReference type="EMBL" id="QDZ38679.1"/>
    </source>
</evidence>
<dbReference type="EMBL" id="CP042326">
    <property type="protein sequence ID" value="QDZ38679.1"/>
    <property type="molecule type" value="Genomic_DNA"/>
</dbReference>
<proteinExistence type="predicted"/>
<dbReference type="AlphaFoldDB" id="A0A5B8NKP0"/>
<dbReference type="KEGG" id="enn:FRE64_01200"/>
<organism evidence="1 2">
    <name type="scientific">Euhalothece natronophila Z-M001</name>
    <dbReference type="NCBI Taxonomy" id="522448"/>
    <lineage>
        <taxon>Bacteria</taxon>
        <taxon>Bacillati</taxon>
        <taxon>Cyanobacteriota</taxon>
        <taxon>Cyanophyceae</taxon>
        <taxon>Oscillatoriophycideae</taxon>
        <taxon>Chroococcales</taxon>
        <taxon>Halothecacae</taxon>
        <taxon>Halothece cluster</taxon>
        <taxon>Euhalothece</taxon>
    </lineage>
</organism>
<evidence type="ECO:0000313" key="2">
    <source>
        <dbReference type="Proteomes" id="UP000318453"/>
    </source>
</evidence>
<sequence>MARRITRAQQTFNEVLQALDTEILEAPPDSLLIIRGVIAEAVEVTALLEEDNAGLVFGQTESMILVFMVLLMKA</sequence>